<proteinExistence type="predicted"/>
<reference evidence="1" key="2">
    <citation type="journal article" date="2015" name="Data Brief">
        <title>Shoot transcriptome of the giant reed, Arundo donax.</title>
        <authorList>
            <person name="Barrero R.A."/>
            <person name="Guerrero F.D."/>
            <person name="Moolhuijzen P."/>
            <person name="Goolsby J.A."/>
            <person name="Tidwell J."/>
            <person name="Bellgard S.E."/>
            <person name="Bellgard M.I."/>
        </authorList>
    </citation>
    <scope>NUCLEOTIDE SEQUENCE</scope>
    <source>
        <tissue evidence="1">Shoot tissue taken approximately 20 cm above the soil surface</tissue>
    </source>
</reference>
<dbReference type="AlphaFoldDB" id="A0A0A9GTD7"/>
<sequence>MELLLVDAALHPRWTAATVYWPYPVARVSRDEPALTSICAAIFFC</sequence>
<reference evidence="1" key="1">
    <citation type="submission" date="2014-09" db="EMBL/GenBank/DDBJ databases">
        <authorList>
            <person name="Magalhaes I.L.F."/>
            <person name="Oliveira U."/>
            <person name="Santos F.R."/>
            <person name="Vidigal T.H.D.A."/>
            <person name="Brescovit A.D."/>
            <person name="Santos A.J."/>
        </authorList>
    </citation>
    <scope>NUCLEOTIDE SEQUENCE</scope>
    <source>
        <tissue evidence="1">Shoot tissue taken approximately 20 cm above the soil surface</tissue>
    </source>
</reference>
<name>A0A0A9GTD7_ARUDO</name>
<accession>A0A0A9GTD7</accession>
<protein>
    <submittedName>
        <fullName evidence="1">Uncharacterized protein</fullName>
    </submittedName>
</protein>
<evidence type="ECO:0000313" key="1">
    <source>
        <dbReference type="EMBL" id="JAE23823.1"/>
    </source>
</evidence>
<organism evidence="1">
    <name type="scientific">Arundo donax</name>
    <name type="common">Giant reed</name>
    <name type="synonym">Donax arundinaceus</name>
    <dbReference type="NCBI Taxonomy" id="35708"/>
    <lineage>
        <taxon>Eukaryota</taxon>
        <taxon>Viridiplantae</taxon>
        <taxon>Streptophyta</taxon>
        <taxon>Embryophyta</taxon>
        <taxon>Tracheophyta</taxon>
        <taxon>Spermatophyta</taxon>
        <taxon>Magnoliopsida</taxon>
        <taxon>Liliopsida</taxon>
        <taxon>Poales</taxon>
        <taxon>Poaceae</taxon>
        <taxon>PACMAD clade</taxon>
        <taxon>Arundinoideae</taxon>
        <taxon>Arundineae</taxon>
        <taxon>Arundo</taxon>
    </lineage>
</organism>
<dbReference type="EMBL" id="GBRH01174073">
    <property type="protein sequence ID" value="JAE23823.1"/>
    <property type="molecule type" value="Transcribed_RNA"/>
</dbReference>